<dbReference type="AlphaFoldDB" id="A0AAV4F0A0"/>
<dbReference type="Proteomes" id="UP000762676">
    <property type="component" value="Unassembled WGS sequence"/>
</dbReference>
<keyword evidence="2" id="KW-0812">Transmembrane</keyword>
<reference evidence="3 4" key="1">
    <citation type="journal article" date="2021" name="Elife">
        <title>Chloroplast acquisition without the gene transfer in kleptoplastic sea slugs, Plakobranchus ocellatus.</title>
        <authorList>
            <person name="Maeda T."/>
            <person name="Takahashi S."/>
            <person name="Yoshida T."/>
            <person name="Shimamura S."/>
            <person name="Takaki Y."/>
            <person name="Nagai Y."/>
            <person name="Toyoda A."/>
            <person name="Suzuki Y."/>
            <person name="Arimoto A."/>
            <person name="Ishii H."/>
            <person name="Satoh N."/>
            <person name="Nishiyama T."/>
            <person name="Hasebe M."/>
            <person name="Maruyama T."/>
            <person name="Minagawa J."/>
            <person name="Obokata J."/>
            <person name="Shigenobu S."/>
        </authorList>
    </citation>
    <scope>NUCLEOTIDE SEQUENCE [LARGE SCALE GENOMIC DNA]</scope>
</reference>
<proteinExistence type="predicted"/>
<keyword evidence="4" id="KW-1185">Reference proteome</keyword>
<evidence type="ECO:0000256" key="2">
    <source>
        <dbReference type="SAM" id="Phobius"/>
    </source>
</evidence>
<dbReference type="EMBL" id="BMAT01011096">
    <property type="protein sequence ID" value="GFR66802.1"/>
    <property type="molecule type" value="Genomic_DNA"/>
</dbReference>
<evidence type="ECO:0000313" key="3">
    <source>
        <dbReference type="EMBL" id="GFR66802.1"/>
    </source>
</evidence>
<name>A0AAV4F0A0_9GAST</name>
<keyword evidence="2" id="KW-1133">Transmembrane helix</keyword>
<protein>
    <submittedName>
        <fullName evidence="3">Uncharacterized protein</fullName>
    </submittedName>
</protein>
<comment type="caution">
    <text evidence="3">The sequence shown here is derived from an EMBL/GenBank/DDBJ whole genome shotgun (WGS) entry which is preliminary data.</text>
</comment>
<accession>A0AAV4F0A0</accession>
<organism evidence="3 4">
    <name type="scientific">Elysia marginata</name>
    <dbReference type="NCBI Taxonomy" id="1093978"/>
    <lineage>
        <taxon>Eukaryota</taxon>
        <taxon>Metazoa</taxon>
        <taxon>Spiralia</taxon>
        <taxon>Lophotrochozoa</taxon>
        <taxon>Mollusca</taxon>
        <taxon>Gastropoda</taxon>
        <taxon>Heterobranchia</taxon>
        <taxon>Euthyneura</taxon>
        <taxon>Panpulmonata</taxon>
        <taxon>Sacoglossa</taxon>
        <taxon>Placobranchoidea</taxon>
        <taxon>Plakobranchidae</taxon>
        <taxon>Elysia</taxon>
    </lineage>
</organism>
<feature type="compositionally biased region" description="Pro residues" evidence="1">
    <location>
        <begin position="19"/>
        <end position="30"/>
    </location>
</feature>
<gene>
    <name evidence="3" type="ORF">ElyMa_005568300</name>
</gene>
<sequence>MSASPRLASFPSFYLTPLQPPGQMPAPSAYPAPTDRVTGWGHRRGQLPSAGERPIKANASRILSISKTRAGPLVLSLFVVVVVVVVVVVKVVIAGGGEGVVVG</sequence>
<feature type="transmembrane region" description="Helical" evidence="2">
    <location>
        <begin position="70"/>
        <end position="93"/>
    </location>
</feature>
<evidence type="ECO:0000256" key="1">
    <source>
        <dbReference type="SAM" id="MobiDB-lite"/>
    </source>
</evidence>
<evidence type="ECO:0000313" key="4">
    <source>
        <dbReference type="Proteomes" id="UP000762676"/>
    </source>
</evidence>
<feature type="region of interest" description="Disordered" evidence="1">
    <location>
        <begin position="19"/>
        <end position="51"/>
    </location>
</feature>
<keyword evidence="2" id="KW-0472">Membrane</keyword>